<sequence length="331" mass="36965">MRILVTGASGFIGGRFARFALEQGLDVRVNGRRAEGVEHLVRRGAQFIPGDLGDPELARRLCQGVDTVVHCAGAVGNWGRYQDFHHGNVVVTENVVEACLKEHVRRLVHLSSPSIYFNGRSQTGIREEQVPKRFHDHYASTKFLAEQKVFGAQEFGLEVLALRPRFVTGAGDVSIFPRLLQMQRKRRLAIVGNGLNKVDFTSVQNLNEALLSALHVGNEALGQAYNISNGQPLPLWDVVNYVMRQMQLPQVTRYRSYGLAYSAAALNEGCCMLWPGRPQPTLSRLGMQVMNKDFSLDISRARHLLGYQPQVSVWAALDEFCGWWKAQQGGH</sequence>
<dbReference type="EMBL" id="JAMDGY010000014">
    <property type="protein sequence ID" value="MDD0990030.1"/>
    <property type="molecule type" value="Genomic_DNA"/>
</dbReference>
<name>A0ABT5NPF0_9PSED</name>
<comment type="caution">
    <text evidence="2">The sequence shown here is derived from an EMBL/GenBank/DDBJ whole genome shotgun (WGS) entry which is preliminary data.</text>
</comment>
<dbReference type="Gene3D" id="3.40.50.720">
    <property type="entry name" value="NAD(P)-binding Rossmann-like Domain"/>
    <property type="match status" value="1"/>
</dbReference>
<dbReference type="InterPro" id="IPR051783">
    <property type="entry name" value="NAD(P)-dependent_oxidoreduct"/>
</dbReference>
<dbReference type="InterPro" id="IPR036291">
    <property type="entry name" value="NAD(P)-bd_dom_sf"/>
</dbReference>
<accession>A0ABT5NPF0</accession>
<dbReference type="Pfam" id="PF01370">
    <property type="entry name" value="Epimerase"/>
    <property type="match status" value="1"/>
</dbReference>
<evidence type="ECO:0000259" key="1">
    <source>
        <dbReference type="Pfam" id="PF01370"/>
    </source>
</evidence>
<feature type="domain" description="NAD-dependent epimerase/dehydratase" evidence="1">
    <location>
        <begin position="3"/>
        <end position="227"/>
    </location>
</feature>
<dbReference type="SUPFAM" id="SSF51735">
    <property type="entry name" value="NAD(P)-binding Rossmann-fold domains"/>
    <property type="match status" value="1"/>
</dbReference>
<evidence type="ECO:0000313" key="3">
    <source>
        <dbReference type="Proteomes" id="UP001148203"/>
    </source>
</evidence>
<dbReference type="PANTHER" id="PTHR48079">
    <property type="entry name" value="PROTEIN YEEZ"/>
    <property type="match status" value="1"/>
</dbReference>
<evidence type="ECO:0000313" key="2">
    <source>
        <dbReference type="EMBL" id="MDD0990030.1"/>
    </source>
</evidence>
<dbReference type="InterPro" id="IPR001509">
    <property type="entry name" value="Epimerase_deHydtase"/>
</dbReference>
<protein>
    <submittedName>
        <fullName evidence="2">NAD-dependent epimerase/dehydratase family protein</fullName>
    </submittedName>
</protein>
<dbReference type="RefSeq" id="WP_273910959.1">
    <property type="nucleotide sequence ID" value="NZ_JAMDGX010000035.1"/>
</dbReference>
<organism evidence="2 3">
    <name type="scientific">Pseudomonas fontis</name>
    <dbReference type="NCBI Taxonomy" id="2942633"/>
    <lineage>
        <taxon>Bacteria</taxon>
        <taxon>Pseudomonadati</taxon>
        <taxon>Pseudomonadota</taxon>
        <taxon>Gammaproteobacteria</taxon>
        <taxon>Pseudomonadales</taxon>
        <taxon>Pseudomonadaceae</taxon>
        <taxon>Pseudomonas</taxon>
    </lineage>
</organism>
<dbReference type="Proteomes" id="UP001148203">
    <property type="component" value="Unassembled WGS sequence"/>
</dbReference>
<reference evidence="2 3" key="1">
    <citation type="submission" date="2022-05" db="EMBL/GenBank/DDBJ databases">
        <title>Novel Pseudomonas spp. Isolated from a Rainbow Trout Aquaculture Facility.</title>
        <authorList>
            <person name="Testerman T."/>
            <person name="Graf J."/>
        </authorList>
    </citation>
    <scope>NUCLEOTIDE SEQUENCE [LARGE SCALE GENOMIC DNA]</scope>
    <source>
        <strain evidence="2 3">ID681</strain>
    </source>
</reference>
<proteinExistence type="predicted"/>
<dbReference type="PANTHER" id="PTHR48079:SF6">
    <property type="entry name" value="NAD(P)-BINDING DOMAIN-CONTAINING PROTEIN-RELATED"/>
    <property type="match status" value="1"/>
</dbReference>
<keyword evidence="3" id="KW-1185">Reference proteome</keyword>
<gene>
    <name evidence="2" type="ORF">M5G11_05715</name>
</gene>